<evidence type="ECO:0000313" key="1">
    <source>
        <dbReference type="EMBL" id="KFA69297.1"/>
    </source>
</evidence>
<evidence type="ECO:0008006" key="3">
    <source>
        <dbReference type="Google" id="ProtNLM"/>
    </source>
</evidence>
<proteinExistence type="predicted"/>
<dbReference type="HOGENOM" id="CLU_133373_0_0_1"/>
<dbReference type="InParanoid" id="A0A084QZB2"/>
<evidence type="ECO:0000313" key="2">
    <source>
        <dbReference type="Proteomes" id="UP000028524"/>
    </source>
</evidence>
<reference evidence="1 2" key="1">
    <citation type="journal article" date="2014" name="BMC Genomics">
        <title>Comparative genome sequencing reveals chemotype-specific gene clusters in the toxigenic black mold Stachybotrys.</title>
        <authorList>
            <person name="Semeiks J."/>
            <person name="Borek D."/>
            <person name="Otwinowski Z."/>
            <person name="Grishin N.V."/>
        </authorList>
    </citation>
    <scope>NUCLEOTIDE SEQUENCE [LARGE SCALE GENOMIC DNA]</scope>
    <source>
        <strain evidence="1 2">IBT 40285</strain>
    </source>
</reference>
<name>A0A084QZB2_STAC4</name>
<accession>A0A084QZB2</accession>
<dbReference type="OMA" id="WHSVANS"/>
<sequence>MFWKNANNNLSNPYWACRLCDAKGQPEFFAAAATSSAADHLRKSHRIFKSSQSADTDASTDDSDRIKRPRLYYSAVPRAKVKIVQELSLGLLINSNIPFSFFTDPFFEQLVWQLDPYLSGQIPWSRQSMSHLLDDVYKSKRDQVKQELLDALTKIHLGFDL</sequence>
<gene>
    <name evidence="1" type="ORF">S40285_09674</name>
</gene>
<dbReference type="Proteomes" id="UP000028524">
    <property type="component" value="Unassembled WGS sequence"/>
</dbReference>
<dbReference type="OrthoDB" id="5148033at2759"/>
<organism evidence="1 2">
    <name type="scientific">Stachybotrys chlorohalonatus (strain IBT 40285)</name>
    <dbReference type="NCBI Taxonomy" id="1283841"/>
    <lineage>
        <taxon>Eukaryota</taxon>
        <taxon>Fungi</taxon>
        <taxon>Dikarya</taxon>
        <taxon>Ascomycota</taxon>
        <taxon>Pezizomycotina</taxon>
        <taxon>Sordariomycetes</taxon>
        <taxon>Hypocreomycetidae</taxon>
        <taxon>Hypocreales</taxon>
        <taxon>Stachybotryaceae</taxon>
        <taxon>Stachybotrys</taxon>
    </lineage>
</organism>
<dbReference type="STRING" id="1283841.A0A084QZB2"/>
<dbReference type="EMBL" id="KL659567">
    <property type="protein sequence ID" value="KFA69297.1"/>
    <property type="molecule type" value="Genomic_DNA"/>
</dbReference>
<protein>
    <recommendedName>
        <fullName evidence="3">BED-type domain-containing protein</fullName>
    </recommendedName>
</protein>
<dbReference type="AlphaFoldDB" id="A0A084QZB2"/>
<keyword evidence="2" id="KW-1185">Reference proteome</keyword>